<dbReference type="RefSeq" id="XP_075086155.1">
    <property type="nucleotide sequence ID" value="XM_075230054.1"/>
</dbReference>
<proteinExistence type="predicted"/>
<name>A0AC58SMF3_TOBAC</name>
<evidence type="ECO:0000313" key="2">
    <source>
        <dbReference type="RefSeq" id="XP_075086155.1"/>
    </source>
</evidence>
<gene>
    <name evidence="2" type="primary">LOC142168885</name>
</gene>
<reference evidence="1" key="1">
    <citation type="journal article" date="2014" name="Nat. Commun.">
        <title>The tobacco genome sequence and its comparison with those of tomato and potato.</title>
        <authorList>
            <person name="Sierro N."/>
            <person name="Battey J.N."/>
            <person name="Ouadi S."/>
            <person name="Bakaher N."/>
            <person name="Bovet L."/>
            <person name="Willig A."/>
            <person name="Goepfert S."/>
            <person name="Peitsch M.C."/>
            <person name="Ivanov N.V."/>
        </authorList>
    </citation>
    <scope>NUCLEOTIDE SEQUENCE [LARGE SCALE GENOMIC DNA]</scope>
</reference>
<protein>
    <submittedName>
        <fullName evidence="2">Uncharacterized protein LOC142168885</fullName>
    </submittedName>
</protein>
<sequence length="118" mass="13196">MGNHWERVNVIVLSWIMNSIAKNLLGGIMYASSAQAVWDDLSERFNKCDGSRTFNLHKEITTLTLGTTSVSVYYSILKDLLEEFEALVSAPGCDCEKSRDFVLYLQKSEAISVLNGVK</sequence>
<dbReference type="Proteomes" id="UP000790787">
    <property type="component" value="Chromosome 14"/>
</dbReference>
<evidence type="ECO:0000313" key="1">
    <source>
        <dbReference type="Proteomes" id="UP000790787"/>
    </source>
</evidence>
<accession>A0AC58SMF3</accession>
<organism evidence="1 2">
    <name type="scientific">Nicotiana tabacum</name>
    <name type="common">Common tobacco</name>
    <dbReference type="NCBI Taxonomy" id="4097"/>
    <lineage>
        <taxon>Eukaryota</taxon>
        <taxon>Viridiplantae</taxon>
        <taxon>Streptophyta</taxon>
        <taxon>Embryophyta</taxon>
        <taxon>Tracheophyta</taxon>
        <taxon>Spermatophyta</taxon>
        <taxon>Magnoliopsida</taxon>
        <taxon>eudicotyledons</taxon>
        <taxon>Gunneridae</taxon>
        <taxon>Pentapetalae</taxon>
        <taxon>asterids</taxon>
        <taxon>lamiids</taxon>
        <taxon>Solanales</taxon>
        <taxon>Solanaceae</taxon>
        <taxon>Nicotianoideae</taxon>
        <taxon>Nicotianeae</taxon>
        <taxon>Nicotiana</taxon>
    </lineage>
</organism>
<keyword evidence="1" id="KW-1185">Reference proteome</keyword>
<reference evidence="2" key="2">
    <citation type="submission" date="2025-08" db="UniProtKB">
        <authorList>
            <consortium name="RefSeq"/>
        </authorList>
    </citation>
    <scope>IDENTIFICATION</scope>
    <source>
        <tissue evidence="2">Leaf</tissue>
    </source>
</reference>